<organism evidence="2 3">
    <name type="scientific">Aldrovandia affinis</name>
    <dbReference type="NCBI Taxonomy" id="143900"/>
    <lineage>
        <taxon>Eukaryota</taxon>
        <taxon>Metazoa</taxon>
        <taxon>Chordata</taxon>
        <taxon>Craniata</taxon>
        <taxon>Vertebrata</taxon>
        <taxon>Euteleostomi</taxon>
        <taxon>Actinopterygii</taxon>
        <taxon>Neopterygii</taxon>
        <taxon>Teleostei</taxon>
        <taxon>Notacanthiformes</taxon>
        <taxon>Halosauridae</taxon>
        <taxon>Aldrovandia</taxon>
    </lineage>
</organism>
<evidence type="ECO:0000256" key="1">
    <source>
        <dbReference type="SAM" id="MobiDB-lite"/>
    </source>
</evidence>
<dbReference type="EMBL" id="JAINUG010000058">
    <property type="protein sequence ID" value="KAJ8403389.1"/>
    <property type="molecule type" value="Genomic_DNA"/>
</dbReference>
<accession>A0AAD7SIY0</accession>
<name>A0AAD7SIY0_9TELE</name>
<comment type="caution">
    <text evidence="2">The sequence shown here is derived from an EMBL/GenBank/DDBJ whole genome shotgun (WGS) entry which is preliminary data.</text>
</comment>
<reference evidence="2" key="1">
    <citation type="journal article" date="2023" name="Science">
        <title>Genome structures resolve the early diversification of teleost fishes.</title>
        <authorList>
            <person name="Parey E."/>
            <person name="Louis A."/>
            <person name="Montfort J."/>
            <person name="Bouchez O."/>
            <person name="Roques C."/>
            <person name="Iampietro C."/>
            <person name="Lluch J."/>
            <person name="Castinel A."/>
            <person name="Donnadieu C."/>
            <person name="Desvignes T."/>
            <person name="Floi Bucao C."/>
            <person name="Jouanno E."/>
            <person name="Wen M."/>
            <person name="Mejri S."/>
            <person name="Dirks R."/>
            <person name="Jansen H."/>
            <person name="Henkel C."/>
            <person name="Chen W.J."/>
            <person name="Zahm M."/>
            <person name="Cabau C."/>
            <person name="Klopp C."/>
            <person name="Thompson A.W."/>
            <person name="Robinson-Rechavi M."/>
            <person name="Braasch I."/>
            <person name="Lecointre G."/>
            <person name="Bobe J."/>
            <person name="Postlethwait J.H."/>
            <person name="Berthelot C."/>
            <person name="Roest Crollius H."/>
            <person name="Guiguen Y."/>
        </authorList>
    </citation>
    <scope>NUCLEOTIDE SEQUENCE</scope>
    <source>
        <strain evidence="2">NC1722</strain>
    </source>
</reference>
<dbReference type="AlphaFoldDB" id="A0AAD7SIY0"/>
<gene>
    <name evidence="2" type="ORF">AAFF_G00351610</name>
</gene>
<keyword evidence="3" id="KW-1185">Reference proteome</keyword>
<feature type="compositionally biased region" description="Basic and acidic residues" evidence="1">
    <location>
        <begin position="76"/>
        <end position="86"/>
    </location>
</feature>
<proteinExistence type="predicted"/>
<evidence type="ECO:0000313" key="3">
    <source>
        <dbReference type="Proteomes" id="UP001221898"/>
    </source>
</evidence>
<sequence length="86" mass="9329">MMNSQVKAQNAELSAAQRKQSVYTPPTMTDGEPLKAPAKPSFPEKKGGLIRQGSVPDEEEEGLNEQRSIPEEDEEGLSKQGEDGNS</sequence>
<feature type="compositionally biased region" description="Polar residues" evidence="1">
    <location>
        <begin position="1"/>
        <end position="27"/>
    </location>
</feature>
<feature type="region of interest" description="Disordered" evidence="1">
    <location>
        <begin position="1"/>
        <end position="86"/>
    </location>
</feature>
<dbReference type="Proteomes" id="UP001221898">
    <property type="component" value="Unassembled WGS sequence"/>
</dbReference>
<evidence type="ECO:0000313" key="2">
    <source>
        <dbReference type="EMBL" id="KAJ8403389.1"/>
    </source>
</evidence>
<protein>
    <submittedName>
        <fullName evidence="2">Uncharacterized protein</fullName>
    </submittedName>
</protein>